<feature type="domain" description="RecJ OB" evidence="8">
    <location>
        <begin position="482"/>
        <end position="592"/>
    </location>
</feature>
<protein>
    <recommendedName>
        <fullName evidence="2">Single-stranded-DNA-specific exonuclease RecJ</fullName>
    </recommendedName>
</protein>
<dbReference type="GO" id="GO:0006310">
    <property type="term" value="P:DNA recombination"/>
    <property type="evidence" value="ECO:0007669"/>
    <property type="project" value="InterPro"/>
</dbReference>
<evidence type="ECO:0000256" key="2">
    <source>
        <dbReference type="ARBA" id="ARBA00019841"/>
    </source>
</evidence>
<gene>
    <name evidence="9" type="ordered locus">PCC8801_2493</name>
</gene>
<dbReference type="SUPFAM" id="SSF64182">
    <property type="entry name" value="DHH phosphoesterases"/>
    <property type="match status" value="1"/>
</dbReference>
<evidence type="ECO:0000256" key="3">
    <source>
        <dbReference type="ARBA" id="ARBA00022722"/>
    </source>
</evidence>
<organism evidence="9 10">
    <name type="scientific">Rippkaea orientalis (strain PCC 8801 / RF-1)</name>
    <name type="common">Cyanothece sp. (strain PCC 8801)</name>
    <dbReference type="NCBI Taxonomy" id="41431"/>
    <lineage>
        <taxon>Bacteria</taxon>
        <taxon>Bacillati</taxon>
        <taxon>Cyanobacteriota</taxon>
        <taxon>Cyanophyceae</taxon>
        <taxon>Oscillatoriophycideae</taxon>
        <taxon>Chroococcales</taxon>
        <taxon>Aphanothecaceae</taxon>
        <taxon>Rippkaea</taxon>
        <taxon>Rippkaea orientalis</taxon>
    </lineage>
</organism>
<dbReference type="OrthoDB" id="9809852at2"/>
<proteinExistence type="inferred from homology"/>
<dbReference type="InterPro" id="IPR004610">
    <property type="entry name" value="RecJ"/>
</dbReference>
<accession>B7K3W2</accession>
<evidence type="ECO:0000313" key="10">
    <source>
        <dbReference type="Proteomes" id="UP000008204"/>
    </source>
</evidence>
<feature type="domain" description="DDH" evidence="6">
    <location>
        <begin position="88"/>
        <end position="241"/>
    </location>
</feature>
<evidence type="ECO:0000256" key="1">
    <source>
        <dbReference type="ARBA" id="ARBA00005915"/>
    </source>
</evidence>
<dbReference type="NCBIfam" id="TIGR00644">
    <property type="entry name" value="recJ"/>
    <property type="match status" value="1"/>
</dbReference>
<dbReference type="Pfam" id="PF17768">
    <property type="entry name" value="RecJ_OB"/>
    <property type="match status" value="1"/>
</dbReference>
<dbReference type="STRING" id="41431.PCC8801_2493"/>
<dbReference type="HOGENOM" id="CLU_009736_4_1_3"/>
<sequence>MNPLQPQWQILPSLSVPLWFREIVKRYTPDSTGEYAAQLLWQRGIQDKDELLGFLDANAYHPSSPFAFGQEMKRAVERLKKAYETKEKVTIWGDFDADGITATSVLWEGLGQFFIPHLQLNYYIPNRLTESHGLNCQGIDQLATAGTQLIVTCDTGSTNLAEIDYANRLGLDIIITDHHTLPDDRPPVIAIINPRYFSNNHPLFNLSGVAVAYKLVQAFYETYPEIPQQPLENLLDLVAIGLIADLVELRGDCRYLAQKGIEQLQKQRQFPTRPGIAKLLEYCKRSGDRPTDISYGIGPRINAISRIHGDATFAVELLTSRDQERCQQLALETELANTRRKALQQTVIKDVKKKLDQLDLSTTGVIVLDDPQWPNGVLGLVAGQIAQEYGRPTILLTTAETEKLGENGVKLARGSARSVNQIDLYELVSSQKYLLYRFGGHPFAAGLSLPLENLSIFKESINQKLRQTVHDISLLKTTIEADLVVTVADLGQFLFRELKLLEPCGMGNRVPKLLIQNCWFDNIINYNSKDLRGDKIQYIRTKFEMYDEYSNQGFPGVWWGHYKEDLPQNKPQDAIVELDYNSYSKRYEVRLIAIRDTVFNLETNQQNQQGMSLLDCRNQQILETINPDYNVLKSCPKTWNELHQIYRKSQQQETKLVLAYSSPENLNSQQVWQQLVGIAKYVSRTQESVTKQQLTEKLDISDRSLNLGLETLSHVGFTLSHKQDQLQFQWLGEVSNDVQQKINQFLEAIEEEQFQRQYFYQIPITILKERLTKSLN</sequence>
<keyword evidence="5 9" id="KW-0269">Exonuclease</keyword>
<dbReference type="InterPro" id="IPR001667">
    <property type="entry name" value="DDH_dom"/>
</dbReference>
<dbReference type="RefSeq" id="WP_012595769.1">
    <property type="nucleotide sequence ID" value="NC_011726.1"/>
</dbReference>
<dbReference type="EMBL" id="CP001287">
    <property type="protein sequence ID" value="ACK66502.1"/>
    <property type="molecule type" value="Genomic_DNA"/>
</dbReference>
<keyword evidence="3" id="KW-0540">Nuclease</keyword>
<dbReference type="PANTHER" id="PTHR30255">
    <property type="entry name" value="SINGLE-STRANDED-DNA-SPECIFIC EXONUCLEASE RECJ"/>
    <property type="match status" value="1"/>
</dbReference>
<evidence type="ECO:0000313" key="9">
    <source>
        <dbReference type="EMBL" id="ACK66502.1"/>
    </source>
</evidence>
<name>B7K3W2_RIPO1</name>
<keyword evidence="4" id="KW-0378">Hydrolase</keyword>
<dbReference type="GO" id="GO:0006281">
    <property type="term" value="P:DNA repair"/>
    <property type="evidence" value="ECO:0007669"/>
    <property type="project" value="InterPro"/>
</dbReference>
<keyword evidence="10" id="KW-1185">Reference proteome</keyword>
<evidence type="ECO:0000259" key="8">
    <source>
        <dbReference type="Pfam" id="PF17768"/>
    </source>
</evidence>
<dbReference type="Pfam" id="PF01368">
    <property type="entry name" value="DHH"/>
    <property type="match status" value="1"/>
</dbReference>
<dbReference type="Pfam" id="PF02272">
    <property type="entry name" value="DHHA1"/>
    <property type="match status" value="1"/>
</dbReference>
<evidence type="ECO:0000259" key="6">
    <source>
        <dbReference type="Pfam" id="PF01368"/>
    </source>
</evidence>
<comment type="similarity">
    <text evidence="1">Belongs to the RecJ family.</text>
</comment>
<evidence type="ECO:0000256" key="5">
    <source>
        <dbReference type="ARBA" id="ARBA00022839"/>
    </source>
</evidence>
<dbReference type="GO" id="GO:0008409">
    <property type="term" value="F:5'-3' exonuclease activity"/>
    <property type="evidence" value="ECO:0007669"/>
    <property type="project" value="InterPro"/>
</dbReference>
<dbReference type="Proteomes" id="UP000008204">
    <property type="component" value="Chromosome"/>
</dbReference>
<reference evidence="10" key="1">
    <citation type="journal article" date="2011" name="MBio">
        <title>Novel metabolic attributes of the genus Cyanothece, comprising a group of unicellular nitrogen-fixing Cyanobacteria.</title>
        <authorList>
            <person name="Bandyopadhyay A."/>
            <person name="Elvitigala T."/>
            <person name="Welsh E."/>
            <person name="Stockel J."/>
            <person name="Liberton M."/>
            <person name="Min H."/>
            <person name="Sherman L.A."/>
            <person name="Pakrasi H.B."/>
        </authorList>
    </citation>
    <scope>NUCLEOTIDE SEQUENCE [LARGE SCALE GENOMIC DNA]</scope>
    <source>
        <strain evidence="10">PCC 8801</strain>
    </source>
</reference>
<dbReference type="AlphaFoldDB" id="B7K3W2"/>
<dbReference type="Gene3D" id="3.90.1640.30">
    <property type="match status" value="1"/>
</dbReference>
<dbReference type="Gene3D" id="3.10.310.30">
    <property type="match status" value="1"/>
</dbReference>
<dbReference type="GO" id="GO:0003676">
    <property type="term" value="F:nucleic acid binding"/>
    <property type="evidence" value="ECO:0007669"/>
    <property type="project" value="InterPro"/>
</dbReference>
<dbReference type="KEGG" id="cyp:PCC8801_2493"/>
<dbReference type="InterPro" id="IPR041122">
    <property type="entry name" value="RecJ_OB"/>
</dbReference>
<dbReference type="PANTHER" id="PTHR30255:SF2">
    <property type="entry name" value="SINGLE-STRANDED-DNA-SPECIFIC EXONUCLEASE RECJ"/>
    <property type="match status" value="1"/>
</dbReference>
<dbReference type="InterPro" id="IPR003156">
    <property type="entry name" value="DHHA1_dom"/>
</dbReference>
<evidence type="ECO:0000259" key="7">
    <source>
        <dbReference type="Pfam" id="PF02272"/>
    </source>
</evidence>
<feature type="domain" description="DHHA1" evidence="7">
    <location>
        <begin position="364"/>
        <end position="466"/>
    </location>
</feature>
<dbReference type="InterPro" id="IPR038763">
    <property type="entry name" value="DHH_sf"/>
</dbReference>
<evidence type="ECO:0000256" key="4">
    <source>
        <dbReference type="ARBA" id="ARBA00022801"/>
    </source>
</evidence>
<dbReference type="InterPro" id="IPR051673">
    <property type="entry name" value="SSDNA_exonuclease_RecJ"/>
</dbReference>
<dbReference type="eggNOG" id="COG0608">
    <property type="taxonomic scope" value="Bacteria"/>
</dbReference>